<dbReference type="InterPro" id="IPR000304">
    <property type="entry name" value="Pyrroline-COOH_reductase"/>
</dbReference>
<reference evidence="6 7" key="1">
    <citation type="journal article" date="2017" name="Int. J. Syst. Evol. Microbiol.">
        <title>Bacillus notoginsengisoli sp. nov., a novel bacterium isolated from the rhizosphere of Panax notoginseng.</title>
        <authorList>
            <person name="Zhang M.Y."/>
            <person name="Cheng J."/>
            <person name="Cai Y."/>
            <person name="Zhang T.Y."/>
            <person name="Wu Y.Y."/>
            <person name="Manikprabhu D."/>
            <person name="Li W.J."/>
            <person name="Zhang Y.X."/>
        </authorList>
    </citation>
    <scope>NUCLEOTIDE SEQUENCE [LARGE SCALE GENOMIC DNA]</scope>
    <source>
        <strain evidence="6 7">JCM 30743</strain>
    </source>
</reference>
<proteinExistence type="inferred from homology"/>
<dbReference type="OrthoDB" id="9805754at2"/>
<dbReference type="Gene3D" id="1.10.3730.10">
    <property type="entry name" value="ProC C-terminal domain-like"/>
    <property type="match status" value="1"/>
</dbReference>
<dbReference type="HAMAP" id="MF_01925">
    <property type="entry name" value="P5C_reductase"/>
    <property type="match status" value="1"/>
</dbReference>
<protein>
    <recommendedName>
        <fullName evidence="2">Pyrroline-5-carboxylate reductase</fullName>
        <shortName evidence="2">P5C reductase</shortName>
        <shortName evidence="2">P5CR</shortName>
        <ecNumber evidence="2">1.5.1.2</ecNumber>
    </recommendedName>
    <alternativeName>
        <fullName evidence="2">PCA reductase</fullName>
    </alternativeName>
</protein>
<name>A0A417YUL0_9BACI</name>
<evidence type="ECO:0000256" key="1">
    <source>
        <dbReference type="ARBA" id="ARBA00005525"/>
    </source>
</evidence>
<evidence type="ECO:0000259" key="4">
    <source>
        <dbReference type="Pfam" id="PF03807"/>
    </source>
</evidence>
<dbReference type="Proteomes" id="UP000284416">
    <property type="component" value="Unassembled WGS sequence"/>
</dbReference>
<evidence type="ECO:0000313" key="6">
    <source>
        <dbReference type="EMBL" id="RHW40983.1"/>
    </source>
</evidence>
<comment type="similarity">
    <text evidence="1 2">Belongs to the pyrroline-5-carboxylate reductase family.</text>
</comment>
<keyword evidence="7" id="KW-1185">Reference proteome</keyword>
<organism evidence="6 7">
    <name type="scientific">Neobacillus notoginsengisoli</name>
    <dbReference type="NCBI Taxonomy" id="1578198"/>
    <lineage>
        <taxon>Bacteria</taxon>
        <taxon>Bacillati</taxon>
        <taxon>Bacillota</taxon>
        <taxon>Bacilli</taxon>
        <taxon>Bacillales</taxon>
        <taxon>Bacillaceae</taxon>
        <taxon>Neobacillus</taxon>
    </lineage>
</organism>
<comment type="subcellular location">
    <subcellularLocation>
        <location evidence="2">Cytoplasm</location>
    </subcellularLocation>
</comment>
<dbReference type="Gene3D" id="3.40.50.720">
    <property type="entry name" value="NAD(P)-binding Rossmann-like Domain"/>
    <property type="match status" value="1"/>
</dbReference>
<dbReference type="PANTHER" id="PTHR11645:SF51">
    <property type="entry name" value="COME OPERON PROTEIN 4"/>
    <property type="match status" value="1"/>
</dbReference>
<comment type="catalytic activity">
    <reaction evidence="2">
        <text>L-proline + NADP(+) = (S)-1-pyrroline-5-carboxylate + NADPH + 2 H(+)</text>
        <dbReference type="Rhea" id="RHEA:14109"/>
        <dbReference type="ChEBI" id="CHEBI:15378"/>
        <dbReference type="ChEBI" id="CHEBI:17388"/>
        <dbReference type="ChEBI" id="CHEBI:57783"/>
        <dbReference type="ChEBI" id="CHEBI:58349"/>
        <dbReference type="ChEBI" id="CHEBI:60039"/>
        <dbReference type="EC" id="1.5.1.2"/>
    </reaction>
</comment>
<dbReference type="PIRSF" id="PIRSF000193">
    <property type="entry name" value="Pyrrol-5-carb_rd"/>
    <property type="match status" value="1"/>
</dbReference>
<keyword evidence="2" id="KW-0560">Oxidoreductase</keyword>
<feature type="domain" description="Pyrroline-5-carboxylate reductase catalytic N-terminal" evidence="4">
    <location>
        <begin position="2"/>
        <end position="97"/>
    </location>
</feature>
<dbReference type="EC" id="1.5.1.2" evidence="2"/>
<dbReference type="AlphaFoldDB" id="A0A417YUL0"/>
<dbReference type="Pfam" id="PF03807">
    <property type="entry name" value="F420_oxidored"/>
    <property type="match status" value="1"/>
</dbReference>
<dbReference type="InterPro" id="IPR036291">
    <property type="entry name" value="NAD(P)-bd_dom_sf"/>
</dbReference>
<dbReference type="RefSeq" id="WP_118920359.1">
    <property type="nucleotide sequence ID" value="NZ_QWEG01000005.1"/>
</dbReference>
<comment type="pathway">
    <text evidence="2">Amino-acid biosynthesis; L-proline biosynthesis; L-proline from L-glutamate 5-semialdehyde: step 1/1.</text>
</comment>
<accession>A0A417YUL0</accession>
<dbReference type="InterPro" id="IPR028939">
    <property type="entry name" value="P5C_Rdtase_cat_N"/>
</dbReference>
<evidence type="ECO:0000256" key="3">
    <source>
        <dbReference type="PIRSR" id="PIRSR000193-1"/>
    </source>
</evidence>
<evidence type="ECO:0000256" key="2">
    <source>
        <dbReference type="HAMAP-Rule" id="MF_01925"/>
    </source>
</evidence>
<dbReference type="SUPFAM" id="SSF48179">
    <property type="entry name" value="6-phosphogluconate dehydrogenase C-terminal domain-like"/>
    <property type="match status" value="1"/>
</dbReference>
<comment type="caution">
    <text evidence="6">The sequence shown here is derived from an EMBL/GenBank/DDBJ whole genome shotgun (WGS) entry which is preliminary data.</text>
</comment>
<keyword evidence="2" id="KW-0028">Amino-acid biosynthesis</keyword>
<dbReference type="Pfam" id="PF14748">
    <property type="entry name" value="P5CR_dimer"/>
    <property type="match status" value="1"/>
</dbReference>
<dbReference type="InterPro" id="IPR008927">
    <property type="entry name" value="6-PGluconate_DH-like_C_sf"/>
</dbReference>
<feature type="domain" description="Pyrroline-5-carboxylate reductase dimerisation" evidence="5">
    <location>
        <begin position="162"/>
        <end position="262"/>
    </location>
</feature>
<dbReference type="PROSITE" id="PS00521">
    <property type="entry name" value="P5CR"/>
    <property type="match status" value="1"/>
</dbReference>
<dbReference type="EMBL" id="QWEG01000005">
    <property type="protein sequence ID" value="RHW40983.1"/>
    <property type="molecule type" value="Genomic_DNA"/>
</dbReference>
<gene>
    <name evidence="2" type="primary">proC</name>
    <name evidence="6" type="ORF">D1B31_08530</name>
</gene>
<dbReference type="GO" id="GO:0005737">
    <property type="term" value="C:cytoplasm"/>
    <property type="evidence" value="ECO:0007669"/>
    <property type="project" value="UniProtKB-SubCell"/>
</dbReference>
<evidence type="ECO:0000259" key="5">
    <source>
        <dbReference type="Pfam" id="PF14748"/>
    </source>
</evidence>
<dbReference type="GO" id="GO:0055129">
    <property type="term" value="P:L-proline biosynthetic process"/>
    <property type="evidence" value="ECO:0007669"/>
    <property type="project" value="UniProtKB-UniRule"/>
</dbReference>
<sequence>MKIGIIGTGNMGRILAEALLDSGAVEEGSLMAVNRTLAKAEALKKVYPGIHVAEKAAEVAHFADIIFLCVKPLESRGVLMEIASFLAEEKCLVSITSPIRTDQLETTADCSVIRMIPSITNRALAGVTLVTYGEKCSSDWKTKLGELIRKISEPIEIEQQYVRVASDIVSCGPAFFSYLLQEFVLAAVNETNIDEERATNMASGMLIGMGELLRKGHYTLPALQEKVCVKGGITGEGIKVLENGLGDMFRDLFRATHAKFKEDLEHVEKQYRS</sequence>
<dbReference type="GO" id="GO:0004735">
    <property type="term" value="F:pyrroline-5-carboxylate reductase activity"/>
    <property type="evidence" value="ECO:0007669"/>
    <property type="project" value="UniProtKB-UniRule"/>
</dbReference>
<dbReference type="UniPathway" id="UPA00098">
    <property type="reaction ID" value="UER00361"/>
</dbReference>
<keyword evidence="2 3" id="KW-0521">NADP</keyword>
<dbReference type="NCBIfam" id="NF005814">
    <property type="entry name" value="PRK07680.1"/>
    <property type="match status" value="1"/>
</dbReference>
<dbReference type="InterPro" id="IPR029036">
    <property type="entry name" value="P5CR_dimer"/>
</dbReference>
<comment type="catalytic activity">
    <reaction evidence="2">
        <text>L-proline + NAD(+) = (S)-1-pyrroline-5-carboxylate + NADH + 2 H(+)</text>
        <dbReference type="Rhea" id="RHEA:14105"/>
        <dbReference type="ChEBI" id="CHEBI:15378"/>
        <dbReference type="ChEBI" id="CHEBI:17388"/>
        <dbReference type="ChEBI" id="CHEBI:57540"/>
        <dbReference type="ChEBI" id="CHEBI:57945"/>
        <dbReference type="ChEBI" id="CHEBI:60039"/>
        <dbReference type="EC" id="1.5.1.2"/>
    </reaction>
</comment>
<evidence type="ECO:0000313" key="7">
    <source>
        <dbReference type="Proteomes" id="UP000284416"/>
    </source>
</evidence>
<dbReference type="SUPFAM" id="SSF51735">
    <property type="entry name" value="NAD(P)-binding Rossmann-fold domains"/>
    <property type="match status" value="1"/>
</dbReference>
<keyword evidence="2" id="KW-0963">Cytoplasm</keyword>
<dbReference type="InterPro" id="IPR053790">
    <property type="entry name" value="P5CR-like_CS"/>
</dbReference>
<dbReference type="PANTHER" id="PTHR11645">
    <property type="entry name" value="PYRROLINE-5-CARBOXYLATE REDUCTASE"/>
    <property type="match status" value="1"/>
</dbReference>
<feature type="binding site" evidence="3">
    <location>
        <begin position="6"/>
        <end position="11"/>
    </location>
    <ligand>
        <name>NADP(+)</name>
        <dbReference type="ChEBI" id="CHEBI:58349"/>
    </ligand>
</feature>
<keyword evidence="2" id="KW-0641">Proline biosynthesis</keyword>
<comment type="function">
    <text evidence="2">Catalyzes the reduction of 1-pyrroline-5-carboxylate (PCA) to L-proline.</text>
</comment>